<dbReference type="PATRIC" id="fig|1129374.4.peg.32"/>
<comment type="caution">
    <text evidence="1">The sequence shown here is derived from an EMBL/GenBank/DDBJ whole genome shotgun (WGS) entry which is preliminary data.</text>
</comment>
<evidence type="ECO:0000313" key="2">
    <source>
        <dbReference type="Proteomes" id="UP000012046"/>
    </source>
</evidence>
<dbReference type="STRING" id="1129374.AJE_00160"/>
<dbReference type="eggNOG" id="COG4397">
    <property type="taxonomic scope" value="Bacteria"/>
</dbReference>
<protein>
    <recommendedName>
        <fullName evidence="3">Bacteriophage Mu GpT domain-containing protein</fullName>
    </recommendedName>
</protein>
<dbReference type="AlphaFoldDB" id="H3Z9N1"/>
<proteinExistence type="predicted"/>
<dbReference type="RefSeq" id="WP_008949125.1">
    <property type="nucleotide sequence ID" value="NZ_AHTH01000001.1"/>
</dbReference>
<dbReference type="EMBL" id="AHTH01000001">
    <property type="protein sequence ID" value="EHR42732.1"/>
    <property type="molecule type" value="Genomic_DNA"/>
</dbReference>
<keyword evidence="2" id="KW-1185">Reference proteome</keyword>
<name>H3Z9N1_9ALTE</name>
<dbReference type="Pfam" id="PF25209">
    <property type="entry name" value="Phage_capsid_4"/>
    <property type="match status" value="1"/>
</dbReference>
<sequence length="750" mass="82637">MKRFTPAIGYKGYQALREAKASEFGDVINYVTAALAKHLGRDWVDVIAIFADRVVIRQAARHFAYSYTIADDNSVAFGEAVEVVRDWVPTGVTQLTEAWGSDSIFIESIDKAAGSKFLITVIEAGISYNNTNYPAAVLREATPLFNNARVFVKSDDEHIKGQGKSFTNLIGQLTNPRFVEAAGSKKLGAIQATLELLKTAGDVSDKMVEAVERGMTELFGFSIDCDGTAKQAGKLREAKQIQRVNSVDLIIEPGAGGRVIRMVEAKQPQEDINMTLLQRMLEAIKRQNPALLSGLDQENEDAVLAAYREAVSVTVGSGAGDGISKDELAQALRMVEARAHAKTAIAASKLPQPAQERLQAQFAKLDNFTEAAVDEAITAERTYLGKFTESGKPMMPEGGARYGDAPNAAQLLAAFFDPKDRTVTSFKEAYIEITGDKLVTGREEKCSRSRMIEALDSNSLGNVLGEAMHKRMIEEYNQPNQYDIWREIARVSPVSDFRNQERVRYGGYGDLPIVGESGNYNPLTSPTDEKASFAVAKRGGTEKVTLEMVKNDDVGVILDIPRKMSRAAKRTLSKFVLDFLRTNPTIYDTKALFHVDHANLLTAALSTTSWAAARLAMITQTEFGAAEEEQLGIAPRMLLVPAQLEEAAYDMFRRDTNNDETFTQSQKPKILVPWYWTDPNDWVAMADKNDIPSIEVGFLDGQEEPEMFVQDNPTVGSLFTNDTITYKIRHIYGGVVKDFRGAVKSVVVNP</sequence>
<reference evidence="1 2" key="1">
    <citation type="journal article" date="2012" name="J. Bacteriol.">
        <title>Genome Sequence of Extracellular-Protease-Producing Alishewanella jeotgali Isolated from Traditional Korean Fermented Seafood.</title>
        <authorList>
            <person name="Jung J."/>
            <person name="Chun J."/>
            <person name="Park W."/>
        </authorList>
    </citation>
    <scope>NUCLEOTIDE SEQUENCE [LARGE SCALE GENOMIC DNA]</scope>
    <source>
        <strain evidence="1 2">KCTC 22429</strain>
    </source>
</reference>
<evidence type="ECO:0000313" key="1">
    <source>
        <dbReference type="EMBL" id="EHR42732.1"/>
    </source>
</evidence>
<evidence type="ECO:0008006" key="3">
    <source>
        <dbReference type="Google" id="ProtNLM"/>
    </source>
</evidence>
<accession>H3Z9N1</accession>
<organism evidence="1 2">
    <name type="scientific">Alishewanella jeotgali KCTC 22429</name>
    <dbReference type="NCBI Taxonomy" id="1129374"/>
    <lineage>
        <taxon>Bacteria</taxon>
        <taxon>Pseudomonadati</taxon>
        <taxon>Pseudomonadota</taxon>
        <taxon>Gammaproteobacteria</taxon>
        <taxon>Alteromonadales</taxon>
        <taxon>Alteromonadaceae</taxon>
        <taxon>Alishewanella</taxon>
    </lineage>
</organism>
<dbReference type="Proteomes" id="UP000012046">
    <property type="component" value="Unassembled WGS sequence"/>
</dbReference>
<gene>
    <name evidence="1" type="ORF">AJE_00160</name>
</gene>